<gene>
    <name evidence="2" type="ORF">KQI88_04860</name>
</gene>
<comment type="caution">
    <text evidence="2">The sequence shown here is derived from an EMBL/GenBank/DDBJ whole genome shotgun (WGS) entry which is preliminary data.</text>
</comment>
<dbReference type="RefSeq" id="WP_216415192.1">
    <property type="nucleotide sequence ID" value="NZ_JAHLQK010000001.1"/>
</dbReference>
<protein>
    <recommendedName>
        <fullName evidence="1">Large polyvalent-protein-associated domain-containing protein</fullName>
    </recommendedName>
</protein>
<dbReference type="Proteomes" id="UP000779508">
    <property type="component" value="Unassembled WGS sequence"/>
</dbReference>
<dbReference type="InterPro" id="IPR040512">
    <property type="entry name" value="LPD15"/>
</dbReference>
<keyword evidence="3" id="KW-1185">Reference proteome</keyword>
<organism evidence="2 3">
    <name type="scientific">Alkaliphilus flagellatus</name>
    <dbReference type="NCBI Taxonomy" id="2841507"/>
    <lineage>
        <taxon>Bacteria</taxon>
        <taxon>Bacillati</taxon>
        <taxon>Bacillota</taxon>
        <taxon>Clostridia</taxon>
        <taxon>Peptostreptococcales</taxon>
        <taxon>Natronincolaceae</taxon>
        <taxon>Alkaliphilus</taxon>
    </lineage>
</organism>
<dbReference type="Pfam" id="PF18828">
    <property type="entry name" value="LPD15"/>
    <property type="match status" value="1"/>
</dbReference>
<name>A0ABS6G0L2_9FIRM</name>
<reference evidence="2 3" key="1">
    <citation type="submission" date="2021-06" db="EMBL/GenBank/DDBJ databases">
        <authorList>
            <person name="Sun Q."/>
            <person name="Li D."/>
        </authorList>
    </citation>
    <scope>NUCLEOTIDE SEQUENCE [LARGE SCALE GENOMIC DNA]</scope>
    <source>
        <strain evidence="2 3">MSJ-5</strain>
    </source>
</reference>
<sequence length="88" mass="10846">MRLQELVEEIQQDLEEGKLNFIIYQEGRQWKYEKYDNYGDKINEEAEKRYFTIKYRIDDEAIIVNGKKDFISYDLKYIQKRIKDLIRG</sequence>
<evidence type="ECO:0000259" key="1">
    <source>
        <dbReference type="Pfam" id="PF18828"/>
    </source>
</evidence>
<feature type="domain" description="Large polyvalent-protein-associated" evidence="1">
    <location>
        <begin position="1"/>
        <end position="84"/>
    </location>
</feature>
<dbReference type="EMBL" id="JAHLQK010000001">
    <property type="protein sequence ID" value="MBU5675739.1"/>
    <property type="molecule type" value="Genomic_DNA"/>
</dbReference>
<evidence type="ECO:0000313" key="3">
    <source>
        <dbReference type="Proteomes" id="UP000779508"/>
    </source>
</evidence>
<accession>A0ABS6G0L2</accession>
<proteinExistence type="predicted"/>
<evidence type="ECO:0000313" key="2">
    <source>
        <dbReference type="EMBL" id="MBU5675739.1"/>
    </source>
</evidence>